<reference evidence="1" key="1">
    <citation type="submission" date="2021-03" db="EMBL/GenBank/DDBJ databases">
        <title>Streptomyces poriferae sp. nov., a novel marine sponge-derived Actinobacteria species with anti-MRSA activity.</title>
        <authorList>
            <person name="Sandoval-Powers M."/>
            <person name="Kralova S."/>
            <person name="Nguyen G.-S."/>
            <person name="Fawwal D."/>
            <person name="Degnes K."/>
            <person name="Klinkenberg G."/>
            <person name="Sletta H."/>
            <person name="Wentzel A."/>
            <person name="Liles M.R."/>
        </authorList>
    </citation>
    <scope>NUCLEOTIDE SEQUENCE</scope>
    <source>
        <strain evidence="1">DSM 41794</strain>
    </source>
</reference>
<protein>
    <submittedName>
        <fullName evidence="1">GNAT family N-acetyltransferase</fullName>
    </submittedName>
</protein>
<dbReference type="Proteomes" id="UP000664167">
    <property type="component" value="Unassembled WGS sequence"/>
</dbReference>
<evidence type="ECO:0000313" key="2">
    <source>
        <dbReference type="Proteomes" id="UP000664167"/>
    </source>
</evidence>
<feature type="non-terminal residue" evidence="1">
    <location>
        <position position="200"/>
    </location>
</feature>
<dbReference type="AlphaFoldDB" id="A0A939F4H3"/>
<keyword evidence="2" id="KW-1185">Reference proteome</keyword>
<comment type="caution">
    <text evidence="1">The sequence shown here is derived from an EMBL/GenBank/DDBJ whole genome shotgun (WGS) entry which is preliminary data.</text>
</comment>
<sequence>MNSDAVRAVFDRQMRRETPGDGPGVRVERAGDVVRQTGGGGDWNGVLWSGLGEDGADADAVIAAQVKHFGALGLEFEWKLYSHDTPHDLGARLAAAGFEAEPAEALMVAEVAELPTEVRLPEGVRLVPVTDAAGVRLMGEAHDEAFGSDSSRIQHQVLTRLEADPEGLVAVLAMAGDRPVCAARIEFQTGTDFASLWGGG</sequence>
<accession>A0A939F4H3</accession>
<dbReference type="EMBL" id="JAFLRJ010000001">
    <property type="protein sequence ID" value="MBO0510240.1"/>
    <property type="molecule type" value="Genomic_DNA"/>
</dbReference>
<organism evidence="1 2">
    <name type="scientific">Streptomyces beijiangensis</name>
    <dbReference type="NCBI Taxonomy" id="163361"/>
    <lineage>
        <taxon>Bacteria</taxon>
        <taxon>Bacillati</taxon>
        <taxon>Actinomycetota</taxon>
        <taxon>Actinomycetes</taxon>
        <taxon>Kitasatosporales</taxon>
        <taxon>Streptomycetaceae</taxon>
        <taxon>Streptomyces</taxon>
    </lineage>
</organism>
<dbReference type="RefSeq" id="WP_206958772.1">
    <property type="nucleotide sequence ID" value="NZ_JAFLRJ010000001.1"/>
</dbReference>
<evidence type="ECO:0000313" key="1">
    <source>
        <dbReference type="EMBL" id="MBO0510240.1"/>
    </source>
</evidence>
<gene>
    <name evidence="1" type="ORF">J0695_00190</name>
</gene>
<dbReference type="Gene3D" id="3.40.630.30">
    <property type="match status" value="1"/>
</dbReference>
<proteinExistence type="predicted"/>
<name>A0A939F4H3_9ACTN</name>